<dbReference type="EC" id="3.5.1.28" evidence="2"/>
<feature type="domain" description="MurNAc-LAA" evidence="5">
    <location>
        <begin position="49"/>
        <end position="232"/>
    </location>
</feature>
<keyword evidence="3" id="KW-0378">Hydrolase</keyword>
<keyword evidence="7" id="KW-1185">Reference proteome</keyword>
<proteinExistence type="predicted"/>
<dbReference type="PANTHER" id="PTHR30404">
    <property type="entry name" value="N-ACETYLMURAMOYL-L-ALANINE AMIDASE"/>
    <property type="match status" value="1"/>
</dbReference>
<sequence>MLLSLCALLAISAAAAQEAPPPQSNLPDMGKLPAVPPAQRAQVQPQYVVVLDAAHGDGDVGAQFSDKMLEKDLTLGFSVRLRQALASQGIQVITTRDADTQVSMVTRAETANHAMAAACVTLHATATGSGVHLFTSSLAPTPYTKFLPWQSAQSAYVTQSLRLSSEISTALGHAAVPVTLGRTALTPMDSFACPAVAVEIAPLIGGNTTTATPLTDVGYQNKIIGALTAALTQWKNDWRQQP</sequence>
<dbReference type="Proteomes" id="UP000515312">
    <property type="component" value="Chromosome"/>
</dbReference>
<protein>
    <recommendedName>
        <fullName evidence="2">N-acetylmuramoyl-L-alanine amidase</fullName>
        <ecNumber evidence="2">3.5.1.28</ecNumber>
    </recommendedName>
</protein>
<evidence type="ECO:0000259" key="5">
    <source>
        <dbReference type="Pfam" id="PF01520"/>
    </source>
</evidence>
<dbReference type="PANTHER" id="PTHR30404:SF0">
    <property type="entry name" value="N-ACETYLMURAMOYL-L-ALANINE AMIDASE AMIC"/>
    <property type="match status" value="1"/>
</dbReference>
<reference evidence="6 7" key="1">
    <citation type="submission" date="2020-08" db="EMBL/GenBank/DDBJ databases">
        <title>Edaphobacter telluris sp. nov. and Acidobacterium dinghuensis sp. nov., two acidobacteria isolated from forest soil.</title>
        <authorList>
            <person name="Fu J."/>
            <person name="Qiu L."/>
        </authorList>
    </citation>
    <scope>NUCLEOTIDE SEQUENCE [LARGE SCALE GENOMIC DNA]</scope>
    <source>
        <strain evidence="6">4Y35</strain>
    </source>
</reference>
<dbReference type="Pfam" id="PF01520">
    <property type="entry name" value="Amidase_3"/>
    <property type="match status" value="1"/>
</dbReference>
<dbReference type="SUPFAM" id="SSF53187">
    <property type="entry name" value="Zn-dependent exopeptidases"/>
    <property type="match status" value="1"/>
</dbReference>
<evidence type="ECO:0000313" key="6">
    <source>
        <dbReference type="EMBL" id="QNI32293.1"/>
    </source>
</evidence>
<evidence type="ECO:0000313" key="7">
    <source>
        <dbReference type="Proteomes" id="UP000515312"/>
    </source>
</evidence>
<gene>
    <name evidence="6" type="ORF">H7849_25470</name>
</gene>
<dbReference type="AlphaFoldDB" id="A0A7G8BIC3"/>
<dbReference type="InterPro" id="IPR050695">
    <property type="entry name" value="N-acetylmuramoyl_amidase_3"/>
</dbReference>
<evidence type="ECO:0000256" key="3">
    <source>
        <dbReference type="ARBA" id="ARBA00022801"/>
    </source>
</evidence>
<dbReference type="KEGG" id="adin:H7849_25470"/>
<feature type="chain" id="PRO_5028948322" description="N-acetylmuramoyl-L-alanine amidase" evidence="4">
    <location>
        <begin position="17"/>
        <end position="242"/>
    </location>
</feature>
<accession>A0A7G8BIC3</accession>
<dbReference type="RefSeq" id="WP_186743248.1">
    <property type="nucleotide sequence ID" value="NZ_CP060394.1"/>
</dbReference>
<evidence type="ECO:0000256" key="4">
    <source>
        <dbReference type="SAM" id="SignalP"/>
    </source>
</evidence>
<dbReference type="InterPro" id="IPR002508">
    <property type="entry name" value="MurNAc-LAA_cat"/>
</dbReference>
<comment type="catalytic activity">
    <reaction evidence="1">
        <text>Hydrolyzes the link between N-acetylmuramoyl residues and L-amino acid residues in certain cell-wall glycopeptides.</text>
        <dbReference type="EC" id="3.5.1.28"/>
    </reaction>
</comment>
<dbReference type="GO" id="GO:0009253">
    <property type="term" value="P:peptidoglycan catabolic process"/>
    <property type="evidence" value="ECO:0007669"/>
    <property type="project" value="InterPro"/>
</dbReference>
<dbReference type="Gene3D" id="3.40.630.40">
    <property type="entry name" value="Zn-dependent exopeptidases"/>
    <property type="match status" value="1"/>
</dbReference>
<dbReference type="GO" id="GO:0008745">
    <property type="term" value="F:N-acetylmuramoyl-L-alanine amidase activity"/>
    <property type="evidence" value="ECO:0007669"/>
    <property type="project" value="UniProtKB-EC"/>
</dbReference>
<feature type="signal peptide" evidence="4">
    <location>
        <begin position="1"/>
        <end position="16"/>
    </location>
</feature>
<dbReference type="GO" id="GO:0030288">
    <property type="term" value="C:outer membrane-bounded periplasmic space"/>
    <property type="evidence" value="ECO:0007669"/>
    <property type="project" value="TreeGrafter"/>
</dbReference>
<evidence type="ECO:0000256" key="1">
    <source>
        <dbReference type="ARBA" id="ARBA00001561"/>
    </source>
</evidence>
<evidence type="ECO:0000256" key="2">
    <source>
        <dbReference type="ARBA" id="ARBA00011901"/>
    </source>
</evidence>
<dbReference type="CDD" id="cd02696">
    <property type="entry name" value="MurNAc-LAA"/>
    <property type="match status" value="1"/>
</dbReference>
<organism evidence="6 7">
    <name type="scientific">Alloacidobacterium dinghuense</name>
    <dbReference type="NCBI Taxonomy" id="2763107"/>
    <lineage>
        <taxon>Bacteria</taxon>
        <taxon>Pseudomonadati</taxon>
        <taxon>Acidobacteriota</taxon>
        <taxon>Terriglobia</taxon>
        <taxon>Terriglobales</taxon>
        <taxon>Acidobacteriaceae</taxon>
        <taxon>Alloacidobacterium</taxon>
    </lineage>
</organism>
<dbReference type="EMBL" id="CP060394">
    <property type="protein sequence ID" value="QNI32293.1"/>
    <property type="molecule type" value="Genomic_DNA"/>
</dbReference>
<name>A0A7G8BIC3_9BACT</name>
<keyword evidence="4" id="KW-0732">Signal</keyword>